<dbReference type="AlphaFoldDB" id="A0A6N2U2C0"/>
<evidence type="ECO:0000313" key="1">
    <source>
        <dbReference type="EMBL" id="VYT10561.1"/>
    </source>
</evidence>
<protein>
    <submittedName>
        <fullName evidence="1">Uncharacterized protein</fullName>
    </submittedName>
</protein>
<proteinExistence type="predicted"/>
<reference evidence="1" key="1">
    <citation type="submission" date="2019-11" db="EMBL/GenBank/DDBJ databases">
        <authorList>
            <person name="Feng L."/>
        </authorList>
    </citation>
    <scope>NUCLEOTIDE SEQUENCE</scope>
    <source>
        <strain evidence="1">BintestinalisLFYP9</strain>
    </source>
</reference>
<accession>A0A6N2U2C0</accession>
<dbReference type="EMBL" id="CACRSU010000017">
    <property type="protein sequence ID" value="VYT10561.1"/>
    <property type="molecule type" value="Genomic_DNA"/>
</dbReference>
<name>A0A6N2U2C0_9BACE</name>
<organism evidence="1">
    <name type="scientific">Bacteroides intestinalis</name>
    <dbReference type="NCBI Taxonomy" id="329854"/>
    <lineage>
        <taxon>Bacteria</taxon>
        <taxon>Pseudomonadati</taxon>
        <taxon>Bacteroidota</taxon>
        <taxon>Bacteroidia</taxon>
        <taxon>Bacteroidales</taxon>
        <taxon>Bacteroidaceae</taxon>
        <taxon>Bacteroides</taxon>
    </lineage>
</organism>
<gene>
    <name evidence="1" type="ORF">BILFYP9_01793</name>
</gene>
<sequence>MNDTHSDIIARLMPLYEMAPERFMAFYDAIYLMCIDLPEGEQFRISDCCQEKDLKLFQDIVKTFIAEQPYDVHTGQLELSDDMEYVRRTTGLRASVNRFTPKRRKE</sequence>
<dbReference type="RefSeq" id="WP_138292315.1">
    <property type="nucleotide sequence ID" value="NZ_BAABZC010000002.1"/>
</dbReference>